<dbReference type="SUPFAM" id="SSF51735">
    <property type="entry name" value="NAD(P)-binding Rossmann-fold domains"/>
    <property type="match status" value="1"/>
</dbReference>
<dbReference type="InterPro" id="IPR016040">
    <property type="entry name" value="NAD(P)-bd_dom"/>
</dbReference>
<dbReference type="GO" id="GO:0003978">
    <property type="term" value="F:UDP-glucose 4-epimerase activity"/>
    <property type="evidence" value="ECO:0007669"/>
    <property type="project" value="UniProtKB-EC"/>
</dbReference>
<dbReference type="PANTHER" id="PTHR43725">
    <property type="entry name" value="UDP-GLUCOSE 4-EPIMERASE"/>
    <property type="match status" value="1"/>
</dbReference>
<keyword evidence="6" id="KW-0520">NAD</keyword>
<dbReference type="AlphaFoldDB" id="A0A6G2DQ06"/>
<feature type="non-terminal residue" evidence="9">
    <location>
        <position position="1"/>
    </location>
</feature>
<dbReference type="InterPro" id="IPR036291">
    <property type="entry name" value="NAD(P)-bd_dom_sf"/>
</dbReference>
<dbReference type="RefSeq" id="WP_155474075.1">
    <property type="nucleotide sequence ID" value="NZ_WNIB01000672.1"/>
</dbReference>
<evidence type="ECO:0000256" key="1">
    <source>
        <dbReference type="ARBA" id="ARBA00000083"/>
    </source>
</evidence>
<evidence type="ECO:0000313" key="10">
    <source>
        <dbReference type="Proteomes" id="UP000476212"/>
    </source>
</evidence>
<feature type="domain" description="NAD(P)-binding" evidence="8">
    <location>
        <begin position="1"/>
        <end position="93"/>
    </location>
</feature>
<dbReference type="Gene3D" id="3.40.50.720">
    <property type="entry name" value="NAD(P)-binding Rossmann-like Domain"/>
    <property type="match status" value="1"/>
</dbReference>
<keyword evidence="7" id="KW-0413">Isomerase</keyword>
<reference evidence="9 10" key="1">
    <citation type="submission" date="2019-11" db="EMBL/GenBank/DDBJ databases">
        <title>Growth characteristics of pneumococcus vary with the chemical composition of the capsule and with environmental conditions.</title>
        <authorList>
            <person name="Tothpal A."/>
            <person name="Desobry K."/>
            <person name="Joshi S."/>
            <person name="Wyllie A.L."/>
            <person name="Weinberger D.M."/>
        </authorList>
    </citation>
    <scope>NUCLEOTIDE SEQUENCE [LARGE SCALE GENOMIC DNA]</scope>
    <source>
        <strain evidence="10">pnumococcus15C</strain>
    </source>
</reference>
<comment type="catalytic activity">
    <reaction evidence="1">
        <text>UDP-alpha-D-glucose = UDP-alpha-D-galactose</text>
        <dbReference type="Rhea" id="RHEA:22168"/>
        <dbReference type="ChEBI" id="CHEBI:58885"/>
        <dbReference type="ChEBI" id="CHEBI:66914"/>
        <dbReference type="EC" id="5.1.3.2"/>
    </reaction>
</comment>
<dbReference type="GO" id="GO:0005829">
    <property type="term" value="C:cytosol"/>
    <property type="evidence" value="ECO:0007669"/>
    <property type="project" value="TreeGrafter"/>
</dbReference>
<evidence type="ECO:0000256" key="4">
    <source>
        <dbReference type="ARBA" id="ARBA00013189"/>
    </source>
</evidence>
<evidence type="ECO:0000256" key="7">
    <source>
        <dbReference type="ARBA" id="ARBA00023235"/>
    </source>
</evidence>
<name>A0A6G2DQ06_STREE</name>
<gene>
    <name evidence="9" type="ORF">GM544_14120</name>
</gene>
<evidence type="ECO:0000256" key="3">
    <source>
        <dbReference type="ARBA" id="ARBA00007637"/>
    </source>
</evidence>
<dbReference type="GO" id="GO:0005996">
    <property type="term" value="P:monosaccharide metabolic process"/>
    <property type="evidence" value="ECO:0007669"/>
    <property type="project" value="TreeGrafter"/>
</dbReference>
<evidence type="ECO:0000313" key="9">
    <source>
        <dbReference type="EMBL" id="MTV91536.1"/>
    </source>
</evidence>
<protein>
    <recommendedName>
        <fullName evidence="5">UDP-glucose 4-epimerase</fullName>
        <ecNumber evidence="4">5.1.3.2</ecNumber>
    </recommendedName>
</protein>
<dbReference type="EC" id="5.1.3.2" evidence="4"/>
<dbReference type="PANTHER" id="PTHR43725:SF47">
    <property type="entry name" value="UDP-GLUCOSE 4-EPIMERASE"/>
    <property type="match status" value="1"/>
</dbReference>
<proteinExistence type="inferred from homology"/>
<evidence type="ECO:0000256" key="2">
    <source>
        <dbReference type="ARBA" id="ARBA00001911"/>
    </source>
</evidence>
<dbReference type="EMBL" id="WNIB01000672">
    <property type="protein sequence ID" value="MTV91536.1"/>
    <property type="molecule type" value="Genomic_DNA"/>
</dbReference>
<feature type="non-terminal residue" evidence="9">
    <location>
        <position position="94"/>
    </location>
</feature>
<evidence type="ECO:0000256" key="6">
    <source>
        <dbReference type="ARBA" id="ARBA00023027"/>
    </source>
</evidence>
<accession>A0A6G2DQ06</accession>
<comment type="similarity">
    <text evidence="3">Belongs to the NAD(P)-dependent epimerase/dehydratase family.</text>
</comment>
<evidence type="ECO:0000259" key="8">
    <source>
        <dbReference type="Pfam" id="PF16363"/>
    </source>
</evidence>
<dbReference type="Proteomes" id="UP000476212">
    <property type="component" value="Unassembled WGS sequence"/>
</dbReference>
<evidence type="ECO:0000256" key="5">
    <source>
        <dbReference type="ARBA" id="ARBA00018569"/>
    </source>
</evidence>
<sequence>LITGGAGYIGSHTVLDLLDNNYEVTIIDDLSNSKKKVIESIKQISKKSRNLHFYKIDLKNEEKLENVFKRHNFDGVIHFSGYKAVGESVVEPLK</sequence>
<organism evidence="9 10">
    <name type="scientific">Streptococcus pneumoniae</name>
    <dbReference type="NCBI Taxonomy" id="1313"/>
    <lineage>
        <taxon>Bacteria</taxon>
        <taxon>Bacillati</taxon>
        <taxon>Bacillota</taxon>
        <taxon>Bacilli</taxon>
        <taxon>Lactobacillales</taxon>
        <taxon>Streptococcaceae</taxon>
        <taxon>Streptococcus</taxon>
    </lineage>
</organism>
<comment type="caution">
    <text evidence="9">The sequence shown here is derived from an EMBL/GenBank/DDBJ whole genome shotgun (WGS) entry which is preliminary data.</text>
</comment>
<comment type="cofactor">
    <cofactor evidence="2">
        <name>NAD(+)</name>
        <dbReference type="ChEBI" id="CHEBI:57540"/>
    </cofactor>
</comment>
<dbReference type="Pfam" id="PF16363">
    <property type="entry name" value="GDP_Man_Dehyd"/>
    <property type="match status" value="1"/>
</dbReference>